<dbReference type="PROSITE" id="PS01360">
    <property type="entry name" value="ZF_MYND_1"/>
    <property type="match status" value="1"/>
</dbReference>
<gene>
    <name evidence="6" type="ORF">AJ79_01833</name>
</gene>
<comment type="caution">
    <text evidence="6">The sequence shown here is derived from an EMBL/GenBank/DDBJ whole genome shotgun (WGS) entry which is preliminary data.</text>
</comment>
<dbReference type="OrthoDB" id="5952526at2759"/>
<keyword evidence="1" id="KW-0479">Metal-binding</keyword>
<dbReference type="EMBL" id="PDNB01000018">
    <property type="protein sequence ID" value="PGH16294.1"/>
    <property type="molecule type" value="Genomic_DNA"/>
</dbReference>
<evidence type="ECO:0000313" key="7">
    <source>
        <dbReference type="Proteomes" id="UP000223968"/>
    </source>
</evidence>
<dbReference type="InterPro" id="IPR002893">
    <property type="entry name" value="Znf_MYND"/>
</dbReference>
<evidence type="ECO:0000256" key="2">
    <source>
        <dbReference type="ARBA" id="ARBA00022771"/>
    </source>
</evidence>
<dbReference type="PROSITE" id="PS50865">
    <property type="entry name" value="ZF_MYND_2"/>
    <property type="match status" value="1"/>
</dbReference>
<evidence type="ECO:0000259" key="5">
    <source>
        <dbReference type="PROSITE" id="PS50865"/>
    </source>
</evidence>
<dbReference type="Gene3D" id="6.10.140.2220">
    <property type="match status" value="1"/>
</dbReference>
<protein>
    <recommendedName>
        <fullName evidence="5">MYND-type domain-containing protein</fullName>
    </recommendedName>
</protein>
<sequence length="337" mass="38314">MATVTARSESIQLAAKACGLCKAQGQALRCSRCQVMYYCSREHQAEHHDQHKGSCNRISKCRTAFANEKRKLDEMPDSFAFEADPFNTSVGYFWGIMETRPYMRVRARLIHDLMDIDSRESVEMQLEHARDMLRLSRGDNVGIRDTVPGQLLQLGMDQECYDFVKWYETTGQEGDYDWGNMSLPFLNVRDADALEPVDYLSDNSWGICNKAGAMLVKVRILLDLKDLQNNPAMSASIAGGHRFRSSILAKDPGVLNRIDHASTIGTLESQVKKLYKAVERANKFFWGAMLQPEEHLHELPAYFSPGDITEVQSMLKYVYPSWIMTPGAMEMVKEMTK</sequence>
<proteinExistence type="predicted"/>
<dbReference type="Proteomes" id="UP000223968">
    <property type="component" value="Unassembled WGS sequence"/>
</dbReference>
<keyword evidence="3" id="KW-0862">Zinc</keyword>
<dbReference type="STRING" id="1447875.A0A2B7XWZ0"/>
<keyword evidence="2 4" id="KW-0863">Zinc-finger</keyword>
<evidence type="ECO:0000313" key="6">
    <source>
        <dbReference type="EMBL" id="PGH16294.1"/>
    </source>
</evidence>
<name>A0A2B7XWZ0_9EURO</name>
<evidence type="ECO:0000256" key="4">
    <source>
        <dbReference type="PROSITE-ProRule" id="PRU00134"/>
    </source>
</evidence>
<keyword evidence="7" id="KW-1185">Reference proteome</keyword>
<organism evidence="6 7">
    <name type="scientific">Helicocarpus griseus UAMH5409</name>
    <dbReference type="NCBI Taxonomy" id="1447875"/>
    <lineage>
        <taxon>Eukaryota</taxon>
        <taxon>Fungi</taxon>
        <taxon>Dikarya</taxon>
        <taxon>Ascomycota</taxon>
        <taxon>Pezizomycotina</taxon>
        <taxon>Eurotiomycetes</taxon>
        <taxon>Eurotiomycetidae</taxon>
        <taxon>Onygenales</taxon>
        <taxon>Ajellomycetaceae</taxon>
        <taxon>Helicocarpus</taxon>
    </lineage>
</organism>
<reference evidence="6 7" key="1">
    <citation type="submission" date="2017-10" db="EMBL/GenBank/DDBJ databases">
        <title>Comparative genomics in systemic dimorphic fungi from Ajellomycetaceae.</title>
        <authorList>
            <person name="Munoz J.F."/>
            <person name="Mcewen J.G."/>
            <person name="Clay O.K."/>
            <person name="Cuomo C.A."/>
        </authorList>
    </citation>
    <scope>NUCLEOTIDE SEQUENCE [LARGE SCALE GENOMIC DNA]</scope>
    <source>
        <strain evidence="6 7">UAMH5409</strain>
    </source>
</reference>
<dbReference type="SUPFAM" id="SSF144232">
    <property type="entry name" value="HIT/MYND zinc finger-like"/>
    <property type="match status" value="1"/>
</dbReference>
<evidence type="ECO:0000256" key="3">
    <source>
        <dbReference type="ARBA" id="ARBA00022833"/>
    </source>
</evidence>
<feature type="domain" description="MYND-type" evidence="5">
    <location>
        <begin position="18"/>
        <end position="55"/>
    </location>
</feature>
<dbReference type="Pfam" id="PF01753">
    <property type="entry name" value="zf-MYND"/>
    <property type="match status" value="1"/>
</dbReference>
<dbReference type="AlphaFoldDB" id="A0A2B7XWZ0"/>
<evidence type="ECO:0000256" key="1">
    <source>
        <dbReference type="ARBA" id="ARBA00022723"/>
    </source>
</evidence>
<accession>A0A2B7XWZ0</accession>
<dbReference type="GO" id="GO:0008270">
    <property type="term" value="F:zinc ion binding"/>
    <property type="evidence" value="ECO:0007669"/>
    <property type="project" value="UniProtKB-KW"/>
</dbReference>